<dbReference type="InterPro" id="IPR002052">
    <property type="entry name" value="DNA_methylase_N6_adenine_CS"/>
</dbReference>
<dbReference type="InterPro" id="IPR029063">
    <property type="entry name" value="SAM-dependent_MTases_sf"/>
</dbReference>
<dbReference type="Proteomes" id="UP000461670">
    <property type="component" value="Unassembled WGS sequence"/>
</dbReference>
<keyword evidence="1" id="KW-0808">Transferase</keyword>
<organism evidence="1 2">
    <name type="scientific">Paracidovorax wautersii</name>
    <dbReference type="NCBI Taxonomy" id="1177982"/>
    <lineage>
        <taxon>Bacteria</taxon>
        <taxon>Pseudomonadati</taxon>
        <taxon>Pseudomonadota</taxon>
        <taxon>Betaproteobacteria</taxon>
        <taxon>Burkholderiales</taxon>
        <taxon>Comamonadaceae</taxon>
        <taxon>Paracidovorax</taxon>
    </lineage>
</organism>
<accession>A0A7V8JPQ4</accession>
<dbReference type="GO" id="GO:0032259">
    <property type="term" value="P:methylation"/>
    <property type="evidence" value="ECO:0007669"/>
    <property type="project" value="UniProtKB-KW"/>
</dbReference>
<dbReference type="Gene3D" id="3.40.50.150">
    <property type="entry name" value="Vaccinia Virus protein VP39"/>
    <property type="match status" value="1"/>
</dbReference>
<proteinExistence type="predicted"/>
<protein>
    <submittedName>
        <fullName evidence="1">Release factor glutamine methyltransferase</fullName>
    </submittedName>
</protein>
<reference evidence="2" key="1">
    <citation type="journal article" date="2020" name="MBio">
        <title>Horizontal gene transfer to a defensive symbiont with a reduced genome amongst a multipartite beetle microbiome.</title>
        <authorList>
            <person name="Waterworth S.C."/>
            <person name="Florez L.V."/>
            <person name="Rees E.R."/>
            <person name="Hertweck C."/>
            <person name="Kaltenpoth M."/>
            <person name="Kwan J.C."/>
        </authorList>
    </citation>
    <scope>NUCLEOTIDE SEQUENCE [LARGE SCALE GENOMIC DNA]</scope>
</reference>
<dbReference type="GO" id="GO:0008168">
    <property type="term" value="F:methyltransferase activity"/>
    <property type="evidence" value="ECO:0007669"/>
    <property type="project" value="UniProtKB-KW"/>
</dbReference>
<dbReference type="AlphaFoldDB" id="A0A7V8JPQ4"/>
<sequence length="167" mass="17990">MIAAVLAGRGVRHVVATDLSPQAVVCARDNAARLGLAQRVEVLACDLFPPGRAPLVVCNPPWLPGKPATAIEQGIYDPQNRMLRAFLAGLPAHLTAGGEGWLILSDLAEHLRLRSREELLGWVAEAGLVVAGREDIRPTHPKTAERDDPLHAARRAEVTSLWRLVAA</sequence>
<name>A0A7V8JPQ4_9BURK</name>
<dbReference type="GO" id="GO:0003676">
    <property type="term" value="F:nucleic acid binding"/>
    <property type="evidence" value="ECO:0007669"/>
    <property type="project" value="InterPro"/>
</dbReference>
<dbReference type="CDD" id="cd02440">
    <property type="entry name" value="AdoMet_MTases"/>
    <property type="match status" value="1"/>
</dbReference>
<keyword evidence="1" id="KW-0489">Methyltransferase</keyword>
<dbReference type="SUPFAM" id="SSF53335">
    <property type="entry name" value="S-adenosyl-L-methionine-dependent methyltransferases"/>
    <property type="match status" value="1"/>
</dbReference>
<gene>
    <name evidence="1" type="primary">prmC_2</name>
    <name evidence="1" type="ORF">GAK30_02507</name>
</gene>
<evidence type="ECO:0000313" key="2">
    <source>
        <dbReference type="Proteomes" id="UP000461670"/>
    </source>
</evidence>
<evidence type="ECO:0000313" key="1">
    <source>
        <dbReference type="EMBL" id="KAF1020465.1"/>
    </source>
</evidence>
<comment type="caution">
    <text evidence="1">The sequence shown here is derived from an EMBL/GenBank/DDBJ whole genome shotgun (WGS) entry which is preliminary data.</text>
</comment>
<dbReference type="EMBL" id="WNDQ01000035">
    <property type="protein sequence ID" value="KAF1020465.1"/>
    <property type="molecule type" value="Genomic_DNA"/>
</dbReference>
<dbReference type="PROSITE" id="PS00092">
    <property type="entry name" value="N6_MTASE"/>
    <property type="match status" value="1"/>
</dbReference>